<keyword evidence="1" id="KW-0175">Coiled coil</keyword>
<feature type="coiled-coil region" evidence="1">
    <location>
        <begin position="86"/>
        <end position="120"/>
    </location>
</feature>
<proteinExistence type="predicted"/>
<dbReference type="GO" id="GO:0017056">
    <property type="term" value="F:structural constituent of nuclear pore"/>
    <property type="evidence" value="ECO:0007669"/>
    <property type="project" value="TreeGrafter"/>
</dbReference>
<gene>
    <name evidence="2" type="ORF">CTI12_AA580550</name>
</gene>
<dbReference type="GO" id="GO:0005643">
    <property type="term" value="C:nuclear pore"/>
    <property type="evidence" value="ECO:0007669"/>
    <property type="project" value="TreeGrafter"/>
</dbReference>
<dbReference type="AlphaFoldDB" id="A0A2U1KP31"/>
<dbReference type="STRING" id="35608.A0A2U1KP31"/>
<evidence type="ECO:0000313" key="2">
    <source>
        <dbReference type="EMBL" id="PWA38525.1"/>
    </source>
</evidence>
<evidence type="ECO:0000313" key="3">
    <source>
        <dbReference type="Proteomes" id="UP000245207"/>
    </source>
</evidence>
<evidence type="ECO:0000256" key="1">
    <source>
        <dbReference type="SAM" id="Coils"/>
    </source>
</evidence>
<organism evidence="2 3">
    <name type="scientific">Artemisia annua</name>
    <name type="common">Sweet wormwood</name>
    <dbReference type="NCBI Taxonomy" id="35608"/>
    <lineage>
        <taxon>Eukaryota</taxon>
        <taxon>Viridiplantae</taxon>
        <taxon>Streptophyta</taxon>
        <taxon>Embryophyta</taxon>
        <taxon>Tracheophyta</taxon>
        <taxon>Spermatophyta</taxon>
        <taxon>Magnoliopsida</taxon>
        <taxon>eudicotyledons</taxon>
        <taxon>Gunneridae</taxon>
        <taxon>Pentapetalae</taxon>
        <taxon>asterids</taxon>
        <taxon>campanulids</taxon>
        <taxon>Asterales</taxon>
        <taxon>Asteraceae</taxon>
        <taxon>Asteroideae</taxon>
        <taxon>Anthemideae</taxon>
        <taxon>Artemisiinae</taxon>
        <taxon>Artemisia</taxon>
    </lineage>
</organism>
<name>A0A2U1KP31_ARTAN</name>
<accession>A0A2U1KP31</accession>
<dbReference type="GO" id="GO:0006406">
    <property type="term" value="P:mRNA export from nucleus"/>
    <property type="evidence" value="ECO:0007669"/>
    <property type="project" value="TreeGrafter"/>
</dbReference>
<dbReference type="Proteomes" id="UP000245207">
    <property type="component" value="Unassembled WGS sequence"/>
</dbReference>
<dbReference type="PANTHER" id="PTHR18898:SF2">
    <property type="entry name" value="NUCLEOPROTEIN TPR"/>
    <property type="match status" value="1"/>
</dbReference>
<comment type="caution">
    <text evidence="2">The sequence shown here is derived from an EMBL/GenBank/DDBJ whole genome shotgun (WGS) entry which is preliminary data.</text>
</comment>
<sequence length="202" mass="22802">MLQMIAHKDVVINEKSSSIKEYLDKIDALIDAASSKDSLVGELEASLSREKALVERVNDELTLKDNNLIELKKVHGEREADISSKVRKLKEEYKDTSRLLKRKDDKFRKLESKLEALHNKLCSCKEMAAANEERLSDELSTIHKIVEVSEEVIECLLKGDELLAVSAKLTRSHANAVTCLTKQLKKVESTNNELVKQFGIVL</sequence>
<dbReference type="EMBL" id="PKPP01015539">
    <property type="protein sequence ID" value="PWA38525.1"/>
    <property type="molecule type" value="Genomic_DNA"/>
</dbReference>
<protein>
    <submittedName>
        <fullName evidence="2">Nucleoprotein TPR/MLP1</fullName>
    </submittedName>
</protein>
<dbReference type="PANTHER" id="PTHR18898">
    <property type="entry name" value="NUCLEOPROTEIN TPR-RELATED"/>
    <property type="match status" value="1"/>
</dbReference>
<reference evidence="2 3" key="1">
    <citation type="journal article" date="2018" name="Mol. Plant">
        <title>The genome of Artemisia annua provides insight into the evolution of Asteraceae family and artemisinin biosynthesis.</title>
        <authorList>
            <person name="Shen Q."/>
            <person name="Zhang L."/>
            <person name="Liao Z."/>
            <person name="Wang S."/>
            <person name="Yan T."/>
            <person name="Shi P."/>
            <person name="Liu M."/>
            <person name="Fu X."/>
            <person name="Pan Q."/>
            <person name="Wang Y."/>
            <person name="Lv Z."/>
            <person name="Lu X."/>
            <person name="Zhang F."/>
            <person name="Jiang W."/>
            <person name="Ma Y."/>
            <person name="Chen M."/>
            <person name="Hao X."/>
            <person name="Li L."/>
            <person name="Tang Y."/>
            <person name="Lv G."/>
            <person name="Zhou Y."/>
            <person name="Sun X."/>
            <person name="Brodelius P.E."/>
            <person name="Rose J.K.C."/>
            <person name="Tang K."/>
        </authorList>
    </citation>
    <scope>NUCLEOTIDE SEQUENCE [LARGE SCALE GENOMIC DNA]</scope>
    <source>
        <strain evidence="3">cv. Huhao1</strain>
        <tissue evidence="2">Leaf</tissue>
    </source>
</reference>
<dbReference type="OrthoDB" id="343070at2759"/>
<keyword evidence="3" id="KW-1185">Reference proteome</keyword>